<evidence type="ECO:0008006" key="4">
    <source>
        <dbReference type="Google" id="ProtNLM"/>
    </source>
</evidence>
<feature type="region of interest" description="Disordered" evidence="1">
    <location>
        <begin position="1"/>
        <end position="95"/>
    </location>
</feature>
<dbReference type="Proteomes" id="UP000827092">
    <property type="component" value="Unassembled WGS sequence"/>
</dbReference>
<accession>A0AAV6UNI0</accession>
<dbReference type="AlphaFoldDB" id="A0AAV6UNI0"/>
<gene>
    <name evidence="2" type="ORF">JTE90_004437</name>
</gene>
<name>A0AAV6UNI0_9ARAC</name>
<dbReference type="PANTHER" id="PTHR13400">
    <property type="entry name" value="CHEMOKINE C-C MOTIF RECEPTOR 1"/>
    <property type="match status" value="1"/>
</dbReference>
<dbReference type="PANTHER" id="PTHR13400:SF4">
    <property type="entry name" value="COILED-COIL DOMAIN-CONTAINING PROTEIN 28A-LIKE PROTEIN"/>
    <property type="match status" value="1"/>
</dbReference>
<feature type="compositionally biased region" description="Polar residues" evidence="1">
    <location>
        <begin position="29"/>
        <end position="53"/>
    </location>
</feature>
<dbReference type="InterPro" id="IPR025271">
    <property type="entry name" value="CCDC28"/>
</dbReference>
<organism evidence="2 3">
    <name type="scientific">Oedothorax gibbosus</name>
    <dbReference type="NCBI Taxonomy" id="931172"/>
    <lineage>
        <taxon>Eukaryota</taxon>
        <taxon>Metazoa</taxon>
        <taxon>Ecdysozoa</taxon>
        <taxon>Arthropoda</taxon>
        <taxon>Chelicerata</taxon>
        <taxon>Arachnida</taxon>
        <taxon>Araneae</taxon>
        <taxon>Araneomorphae</taxon>
        <taxon>Entelegynae</taxon>
        <taxon>Araneoidea</taxon>
        <taxon>Linyphiidae</taxon>
        <taxon>Erigoninae</taxon>
        <taxon>Oedothorax</taxon>
    </lineage>
</organism>
<feature type="compositionally biased region" description="Basic and acidic residues" evidence="1">
    <location>
        <begin position="57"/>
        <end position="68"/>
    </location>
</feature>
<protein>
    <recommendedName>
        <fullName evidence="4">Coiled-coil domain-containing protein 28B</fullName>
    </recommendedName>
</protein>
<feature type="compositionally biased region" description="Low complexity" evidence="1">
    <location>
        <begin position="13"/>
        <end position="28"/>
    </location>
</feature>
<evidence type="ECO:0000256" key="1">
    <source>
        <dbReference type="SAM" id="MobiDB-lite"/>
    </source>
</evidence>
<evidence type="ECO:0000313" key="3">
    <source>
        <dbReference type="Proteomes" id="UP000827092"/>
    </source>
</evidence>
<proteinExistence type="predicted"/>
<comment type="caution">
    <text evidence="2">The sequence shown here is derived from an EMBL/GenBank/DDBJ whole genome shotgun (WGS) entry which is preliminary data.</text>
</comment>
<sequence>MLSSESDGANMPVPEVIVDSDSIDIDPPLNSNQDPQCSYSQEDSKSPPTNKQALNDGPKHSKTEDRATPRRALFANSKSASKQKQAETASTSRSCEQHTFLTDITEVRQMEQGLLKLLDDFHLGKLQAFGKDCTFEKMEQVREQQERLARLHFELNAQQEIYGAQSEDERRVGRENLGKLIENLQQLSRSIEQLQISSPSFQTDV</sequence>
<feature type="compositionally biased region" description="Polar residues" evidence="1">
    <location>
        <begin position="76"/>
        <end position="95"/>
    </location>
</feature>
<evidence type="ECO:0000313" key="2">
    <source>
        <dbReference type="EMBL" id="KAG8186015.1"/>
    </source>
</evidence>
<reference evidence="2 3" key="1">
    <citation type="journal article" date="2022" name="Nat. Ecol. Evol.">
        <title>A masculinizing supergene underlies an exaggerated male reproductive morph in a spider.</title>
        <authorList>
            <person name="Hendrickx F."/>
            <person name="De Corte Z."/>
            <person name="Sonet G."/>
            <person name="Van Belleghem S.M."/>
            <person name="Kostlbacher S."/>
            <person name="Vangestel C."/>
        </authorList>
    </citation>
    <scope>NUCLEOTIDE SEQUENCE [LARGE SCALE GENOMIC DNA]</scope>
    <source>
        <strain evidence="2">W744_W776</strain>
    </source>
</reference>
<dbReference type="EMBL" id="JAFNEN010000316">
    <property type="protein sequence ID" value="KAG8186015.1"/>
    <property type="molecule type" value="Genomic_DNA"/>
</dbReference>
<keyword evidence="3" id="KW-1185">Reference proteome</keyword>
<dbReference type="Pfam" id="PF13270">
    <property type="entry name" value="CCDC28"/>
    <property type="match status" value="1"/>
</dbReference>